<keyword evidence="5" id="KW-1185">Reference proteome</keyword>
<dbReference type="GO" id="GO:0042575">
    <property type="term" value="C:DNA polymerase complex"/>
    <property type="evidence" value="ECO:0007669"/>
    <property type="project" value="UniProtKB-ARBA"/>
</dbReference>
<reference evidence="4" key="1">
    <citation type="journal article" date="2021" name="Sci. Adv.">
        <title>The American lobster genome reveals insights on longevity, neural, and immune adaptations.</title>
        <authorList>
            <person name="Polinski J.M."/>
            <person name="Zimin A.V."/>
            <person name="Clark K.F."/>
            <person name="Kohn A.B."/>
            <person name="Sadowski N."/>
            <person name="Timp W."/>
            <person name="Ptitsyn A."/>
            <person name="Khanna P."/>
            <person name="Romanova D.Y."/>
            <person name="Williams P."/>
            <person name="Greenwood S.J."/>
            <person name="Moroz L.L."/>
            <person name="Walt D.R."/>
            <person name="Bodnar A.G."/>
        </authorList>
    </citation>
    <scope>NUCLEOTIDE SEQUENCE</scope>
    <source>
        <strain evidence="4">GMGI-L3</strain>
    </source>
</reference>
<dbReference type="SUPFAM" id="SSF53098">
    <property type="entry name" value="Ribonuclease H-like"/>
    <property type="match status" value="1"/>
</dbReference>
<dbReference type="PANTHER" id="PTHR37984">
    <property type="entry name" value="PROTEIN CBG26694"/>
    <property type="match status" value="1"/>
</dbReference>
<feature type="non-terminal residue" evidence="4">
    <location>
        <position position="1"/>
    </location>
</feature>
<name>A0A8J5JV69_HOMAM</name>
<accession>A0A8J5JV69</accession>
<dbReference type="Pfam" id="PF17921">
    <property type="entry name" value="Integrase_H2C2"/>
    <property type="match status" value="1"/>
</dbReference>
<evidence type="ECO:0000256" key="1">
    <source>
        <dbReference type="ARBA" id="ARBA00012493"/>
    </source>
</evidence>
<dbReference type="Gene3D" id="3.30.420.10">
    <property type="entry name" value="Ribonuclease H-like superfamily/Ribonuclease H"/>
    <property type="match status" value="1"/>
</dbReference>
<evidence type="ECO:0000259" key="3">
    <source>
        <dbReference type="PROSITE" id="PS50994"/>
    </source>
</evidence>
<dbReference type="GO" id="GO:0003676">
    <property type="term" value="F:nucleic acid binding"/>
    <property type="evidence" value="ECO:0007669"/>
    <property type="project" value="InterPro"/>
</dbReference>
<protein>
    <recommendedName>
        <fullName evidence="1">RNA-directed DNA polymerase</fullName>
        <ecNumber evidence="1">2.7.7.49</ecNumber>
    </recommendedName>
</protein>
<dbReference type="InterPro" id="IPR012337">
    <property type="entry name" value="RNaseH-like_sf"/>
</dbReference>
<gene>
    <name evidence="4" type="ORF">Hamer_G007399</name>
</gene>
<dbReference type="InterPro" id="IPR041588">
    <property type="entry name" value="Integrase_H2C2"/>
</dbReference>
<dbReference type="InterPro" id="IPR043502">
    <property type="entry name" value="DNA/RNA_pol_sf"/>
</dbReference>
<dbReference type="Gene3D" id="3.30.70.270">
    <property type="match status" value="1"/>
</dbReference>
<dbReference type="Gene3D" id="1.10.340.70">
    <property type="match status" value="1"/>
</dbReference>
<feature type="compositionally biased region" description="Acidic residues" evidence="2">
    <location>
        <begin position="484"/>
        <end position="493"/>
    </location>
</feature>
<dbReference type="InterPro" id="IPR043128">
    <property type="entry name" value="Rev_trsase/Diguanyl_cyclase"/>
</dbReference>
<dbReference type="AlphaFoldDB" id="A0A8J5JV69"/>
<feature type="domain" description="Integrase catalytic" evidence="3">
    <location>
        <begin position="173"/>
        <end position="326"/>
    </location>
</feature>
<organism evidence="4 5">
    <name type="scientific">Homarus americanus</name>
    <name type="common">American lobster</name>
    <dbReference type="NCBI Taxonomy" id="6706"/>
    <lineage>
        <taxon>Eukaryota</taxon>
        <taxon>Metazoa</taxon>
        <taxon>Ecdysozoa</taxon>
        <taxon>Arthropoda</taxon>
        <taxon>Crustacea</taxon>
        <taxon>Multicrustacea</taxon>
        <taxon>Malacostraca</taxon>
        <taxon>Eumalacostraca</taxon>
        <taxon>Eucarida</taxon>
        <taxon>Decapoda</taxon>
        <taxon>Pleocyemata</taxon>
        <taxon>Astacidea</taxon>
        <taxon>Nephropoidea</taxon>
        <taxon>Nephropidae</taxon>
        <taxon>Homarus</taxon>
    </lineage>
</organism>
<dbReference type="InterPro" id="IPR050951">
    <property type="entry name" value="Retrovirus_Pol_polyprotein"/>
</dbReference>
<dbReference type="Proteomes" id="UP000747542">
    <property type="component" value="Unassembled WGS sequence"/>
</dbReference>
<proteinExistence type="predicted"/>
<sequence>MGIASAAEQGQRLLQQILQKCPNCRNGADDILVWGKDTSEHSSALEKLLQKLKENNLTIFQHKSVFHIDEVEFHGFTVSKEGIKPTGKNRSQLISKRGLVLRGSWIVMPQTLQRRTMQLAHDTHLGMVKSKVLLRGKVWWTTINKDVEKAVRQCIPCASLDTRKQANPVNMSEMKGPWEVIHVDICGPFLSGDYVLGIIDAGSRWPEAFVVKTINTDTVTTLIEGCITTHGIPAVIVSVNGPQFTAKEFAQFCEEWGVKHHKVTPNHPQANGEIERFFATMLKALRAMHTEGKDWRRHLGKFLMHYRNTPHSMTGETPAKLLMGRNIKVKLPQIKEKRRNKLWTDNRNKSKLAELRPTDQVLLKQTKKDKLSTNYDPKPWTVSERRGDSAILQRGPKKILRSTSQMRRVPGRCQGGNDGSGDSDTDGSHKTAENRQHPSKPPTRRGQGWTSPGRMGTARRNHSLLGDHVDGAEDFGTGGSESSGTDEVDDSEMDGDKRRI</sequence>
<dbReference type="PANTHER" id="PTHR37984:SF11">
    <property type="entry name" value="INTEGRASE CATALYTIC DOMAIN-CONTAINING PROTEIN"/>
    <property type="match status" value="1"/>
</dbReference>
<feature type="region of interest" description="Disordered" evidence="2">
    <location>
        <begin position="339"/>
        <end position="500"/>
    </location>
</feature>
<comment type="caution">
    <text evidence="4">The sequence shown here is derived from an EMBL/GenBank/DDBJ whole genome shotgun (WGS) entry which is preliminary data.</text>
</comment>
<dbReference type="FunFam" id="3.30.420.10:FF:000063">
    <property type="entry name" value="Retrovirus-related Pol polyprotein from transposon 297-like Protein"/>
    <property type="match status" value="1"/>
</dbReference>
<dbReference type="SUPFAM" id="SSF56672">
    <property type="entry name" value="DNA/RNA polymerases"/>
    <property type="match status" value="1"/>
</dbReference>
<evidence type="ECO:0000256" key="2">
    <source>
        <dbReference type="SAM" id="MobiDB-lite"/>
    </source>
</evidence>
<dbReference type="EMBL" id="JAHLQT010028808">
    <property type="protein sequence ID" value="KAG7161759.1"/>
    <property type="molecule type" value="Genomic_DNA"/>
</dbReference>
<dbReference type="Pfam" id="PF00665">
    <property type="entry name" value="rve"/>
    <property type="match status" value="1"/>
</dbReference>
<evidence type="ECO:0000313" key="5">
    <source>
        <dbReference type="Proteomes" id="UP000747542"/>
    </source>
</evidence>
<feature type="compositionally biased region" description="Basic and acidic residues" evidence="2">
    <location>
        <begin position="426"/>
        <end position="436"/>
    </location>
</feature>
<dbReference type="EC" id="2.7.7.49" evidence="1"/>
<dbReference type="InterPro" id="IPR036397">
    <property type="entry name" value="RNaseH_sf"/>
</dbReference>
<feature type="compositionally biased region" description="Basic and acidic residues" evidence="2">
    <location>
        <begin position="342"/>
        <end position="357"/>
    </location>
</feature>
<dbReference type="GO" id="GO:0003964">
    <property type="term" value="F:RNA-directed DNA polymerase activity"/>
    <property type="evidence" value="ECO:0007669"/>
    <property type="project" value="UniProtKB-EC"/>
</dbReference>
<dbReference type="GO" id="GO:0015074">
    <property type="term" value="P:DNA integration"/>
    <property type="evidence" value="ECO:0007669"/>
    <property type="project" value="InterPro"/>
</dbReference>
<evidence type="ECO:0000313" key="4">
    <source>
        <dbReference type="EMBL" id="KAG7161759.1"/>
    </source>
</evidence>
<dbReference type="InterPro" id="IPR001584">
    <property type="entry name" value="Integrase_cat-core"/>
</dbReference>
<dbReference type="PROSITE" id="PS50994">
    <property type="entry name" value="INTEGRASE"/>
    <property type="match status" value="1"/>
</dbReference>